<organism evidence="8 9">
    <name type="scientific">Streptomyces plumbiresistens</name>
    <dbReference type="NCBI Taxonomy" id="511811"/>
    <lineage>
        <taxon>Bacteria</taxon>
        <taxon>Bacillati</taxon>
        <taxon>Actinomycetota</taxon>
        <taxon>Actinomycetes</taxon>
        <taxon>Kitasatosporales</taxon>
        <taxon>Streptomycetaceae</taxon>
        <taxon>Streptomyces</taxon>
    </lineage>
</organism>
<sequence length="348" mass="35853">MTTTLWSATVLVCLLMYVVLDGYDLGIGVATLFERDPAHRRHLLESVAVGWDGNETWLILLGVALWAGFPLAFGTILPHAYLPMIALLFSLIVRGVSVEMASQAPPAPRWTTAFGVASLLASFAQGFALGTLTSAVRLRGDVYTGSAFGAFSWFCVLSGLTVTAAYTALGYAYTKHKSAGPLRDSAARRGAVATAVAGVLLVAVLVAVGSTAAPLNLGTPGRAVAFTVLLLFAAGGGGAALVGFAWRRTSRAADALPLGGLVVATVSVFLALGVARYPVLLPPDLTLGSAAGPHSTMVFILVGIGLNMPLVLAYNVFAHRAFAGKFTTRAAGHEPPPAQGPLAAGARP</sequence>
<feature type="transmembrane region" description="Helical" evidence="7">
    <location>
        <begin position="258"/>
        <end position="277"/>
    </location>
</feature>
<evidence type="ECO:0000256" key="4">
    <source>
        <dbReference type="ARBA" id="ARBA00022692"/>
    </source>
</evidence>
<keyword evidence="9" id="KW-1185">Reference proteome</keyword>
<comment type="caution">
    <text evidence="8">The sequence shown here is derived from an EMBL/GenBank/DDBJ whole genome shotgun (WGS) entry which is preliminary data.</text>
</comment>
<accession>A0ABP7SGS2</accession>
<keyword evidence="4 7" id="KW-0812">Transmembrane</keyword>
<dbReference type="EMBL" id="BAAAZX010000019">
    <property type="protein sequence ID" value="GAA4011562.1"/>
    <property type="molecule type" value="Genomic_DNA"/>
</dbReference>
<evidence type="ECO:0000256" key="5">
    <source>
        <dbReference type="ARBA" id="ARBA00022989"/>
    </source>
</evidence>
<dbReference type="Pfam" id="PF02322">
    <property type="entry name" value="Cyt_bd_oxida_II"/>
    <property type="match status" value="1"/>
</dbReference>
<dbReference type="PANTHER" id="PTHR43141:SF4">
    <property type="entry name" value="CYTOCHROME BD2 SUBUNIT II"/>
    <property type="match status" value="1"/>
</dbReference>
<feature type="transmembrane region" description="Helical" evidence="7">
    <location>
        <begin position="150"/>
        <end position="169"/>
    </location>
</feature>
<feature type="transmembrane region" description="Helical" evidence="7">
    <location>
        <begin position="6"/>
        <end position="33"/>
    </location>
</feature>
<dbReference type="InterPro" id="IPR003317">
    <property type="entry name" value="Cyt-d_oxidase_su2"/>
</dbReference>
<feature type="transmembrane region" description="Helical" evidence="7">
    <location>
        <begin position="190"/>
        <end position="212"/>
    </location>
</feature>
<dbReference type="Proteomes" id="UP001500456">
    <property type="component" value="Unassembled WGS sequence"/>
</dbReference>
<evidence type="ECO:0000256" key="1">
    <source>
        <dbReference type="ARBA" id="ARBA00004651"/>
    </source>
</evidence>
<dbReference type="RefSeq" id="WP_345567725.1">
    <property type="nucleotide sequence ID" value="NZ_BAAAZX010000019.1"/>
</dbReference>
<feature type="transmembrane region" description="Helical" evidence="7">
    <location>
        <begin position="297"/>
        <end position="317"/>
    </location>
</feature>
<comment type="subcellular location">
    <subcellularLocation>
        <location evidence="1">Cell membrane</location>
        <topology evidence="1">Multi-pass membrane protein</topology>
    </subcellularLocation>
</comment>
<feature type="transmembrane region" description="Helical" evidence="7">
    <location>
        <begin position="224"/>
        <end position="246"/>
    </location>
</feature>
<dbReference type="PANTHER" id="PTHR43141">
    <property type="entry name" value="CYTOCHROME BD2 SUBUNIT II"/>
    <property type="match status" value="1"/>
</dbReference>
<evidence type="ECO:0000256" key="2">
    <source>
        <dbReference type="ARBA" id="ARBA00007543"/>
    </source>
</evidence>
<evidence type="ECO:0000256" key="6">
    <source>
        <dbReference type="ARBA" id="ARBA00023136"/>
    </source>
</evidence>
<feature type="transmembrane region" description="Helical" evidence="7">
    <location>
        <begin position="110"/>
        <end position="130"/>
    </location>
</feature>
<evidence type="ECO:0000256" key="3">
    <source>
        <dbReference type="ARBA" id="ARBA00022475"/>
    </source>
</evidence>
<proteinExistence type="inferred from homology"/>
<keyword evidence="5 7" id="KW-1133">Transmembrane helix</keyword>
<evidence type="ECO:0000313" key="9">
    <source>
        <dbReference type="Proteomes" id="UP001500456"/>
    </source>
</evidence>
<keyword evidence="6 7" id="KW-0472">Membrane</keyword>
<comment type="similarity">
    <text evidence="2">Belongs to the cytochrome ubiquinol oxidase subunit 2 family.</text>
</comment>
<gene>
    <name evidence="8" type="primary">cydB_2</name>
    <name evidence="8" type="ORF">GCM10022232_61400</name>
</gene>
<evidence type="ECO:0000313" key="8">
    <source>
        <dbReference type="EMBL" id="GAA4011562.1"/>
    </source>
</evidence>
<reference evidence="9" key="1">
    <citation type="journal article" date="2019" name="Int. J. Syst. Evol. Microbiol.">
        <title>The Global Catalogue of Microorganisms (GCM) 10K type strain sequencing project: providing services to taxonomists for standard genome sequencing and annotation.</title>
        <authorList>
            <consortium name="The Broad Institute Genomics Platform"/>
            <consortium name="The Broad Institute Genome Sequencing Center for Infectious Disease"/>
            <person name="Wu L."/>
            <person name="Ma J."/>
        </authorList>
    </citation>
    <scope>NUCLEOTIDE SEQUENCE [LARGE SCALE GENOMIC DNA]</scope>
    <source>
        <strain evidence="9">JCM 16924</strain>
    </source>
</reference>
<protein>
    <submittedName>
        <fullName evidence="8">Cytochrome d ubiquinol oxidase subunit II</fullName>
    </submittedName>
</protein>
<feature type="transmembrane region" description="Helical" evidence="7">
    <location>
        <begin position="80"/>
        <end position="98"/>
    </location>
</feature>
<evidence type="ECO:0000256" key="7">
    <source>
        <dbReference type="SAM" id="Phobius"/>
    </source>
</evidence>
<keyword evidence="3" id="KW-1003">Cell membrane</keyword>
<name>A0ABP7SGS2_9ACTN</name>